<feature type="region of interest" description="Disordered" evidence="15">
    <location>
        <begin position="560"/>
        <end position="581"/>
    </location>
</feature>
<feature type="compositionally biased region" description="Polar residues" evidence="15">
    <location>
        <begin position="744"/>
        <end position="767"/>
    </location>
</feature>
<keyword evidence="7" id="KW-0227">DNA damage</keyword>
<evidence type="ECO:0000256" key="3">
    <source>
        <dbReference type="ARBA" id="ARBA00005283"/>
    </source>
</evidence>
<dbReference type="InterPro" id="IPR001044">
    <property type="entry name" value="XPG/Rad2_eukaryotes"/>
</dbReference>
<dbReference type="FunFam" id="1.10.150.20:FF:000030">
    <property type="entry name" value="Flap endonuclease GEN-like 1"/>
    <property type="match status" value="1"/>
</dbReference>
<dbReference type="InterPro" id="IPR029060">
    <property type="entry name" value="PIN-like_dom_sf"/>
</dbReference>
<feature type="region of interest" description="Disordered" evidence="15">
    <location>
        <begin position="1208"/>
        <end position="1304"/>
    </location>
</feature>
<protein>
    <submittedName>
        <fullName evidence="18">DNA excision repair protein</fullName>
    </submittedName>
</protein>
<evidence type="ECO:0000256" key="5">
    <source>
        <dbReference type="ARBA" id="ARBA00022723"/>
    </source>
</evidence>
<evidence type="ECO:0000259" key="17">
    <source>
        <dbReference type="SMART" id="SM00485"/>
    </source>
</evidence>
<accession>A0A2P5HMR6</accession>
<feature type="coiled-coil region" evidence="14">
    <location>
        <begin position="647"/>
        <end position="674"/>
    </location>
</feature>
<evidence type="ECO:0000256" key="4">
    <source>
        <dbReference type="ARBA" id="ARBA00022722"/>
    </source>
</evidence>
<dbReference type="Pfam" id="PF00867">
    <property type="entry name" value="XPG_I"/>
    <property type="match status" value="1"/>
</dbReference>
<name>A0A2P5HMR6_DIAHE</name>
<dbReference type="GO" id="GO:0003697">
    <property type="term" value="F:single-stranded DNA binding"/>
    <property type="evidence" value="ECO:0007669"/>
    <property type="project" value="InterPro"/>
</dbReference>
<dbReference type="GO" id="GO:0046872">
    <property type="term" value="F:metal ion binding"/>
    <property type="evidence" value="ECO:0007669"/>
    <property type="project" value="UniProtKB-KW"/>
</dbReference>
<dbReference type="Pfam" id="PF00752">
    <property type="entry name" value="XPG_N"/>
    <property type="match status" value="1"/>
</dbReference>
<evidence type="ECO:0000256" key="7">
    <source>
        <dbReference type="ARBA" id="ARBA00022763"/>
    </source>
</evidence>
<dbReference type="CDD" id="cd09868">
    <property type="entry name" value="PIN_XPG_RAD2"/>
    <property type="match status" value="2"/>
</dbReference>
<dbReference type="OrthoDB" id="31113at2759"/>
<evidence type="ECO:0000256" key="1">
    <source>
        <dbReference type="ARBA" id="ARBA00001946"/>
    </source>
</evidence>
<evidence type="ECO:0000256" key="13">
    <source>
        <dbReference type="ARBA" id="ARBA00053135"/>
    </source>
</evidence>
<dbReference type="InterPro" id="IPR006084">
    <property type="entry name" value="XPG/Rad2"/>
</dbReference>
<evidence type="ECO:0000259" key="16">
    <source>
        <dbReference type="SMART" id="SM00484"/>
    </source>
</evidence>
<dbReference type="InParanoid" id="A0A2P5HMR6"/>
<feature type="compositionally biased region" description="Basic residues" evidence="15">
    <location>
        <begin position="1237"/>
        <end position="1247"/>
    </location>
</feature>
<dbReference type="SMART" id="SM00485">
    <property type="entry name" value="XPGN"/>
    <property type="match status" value="1"/>
</dbReference>
<dbReference type="InterPro" id="IPR006086">
    <property type="entry name" value="XPG-I_dom"/>
</dbReference>
<dbReference type="InterPro" id="IPR006085">
    <property type="entry name" value="XPG_DNA_repair_N"/>
</dbReference>
<feature type="domain" description="XPG-I" evidence="16">
    <location>
        <begin position="945"/>
        <end position="1014"/>
    </location>
</feature>
<comment type="similarity">
    <text evidence="3">Belongs to the XPG/RAD2 endonuclease family. XPG subfamily.</text>
</comment>
<evidence type="ECO:0000256" key="10">
    <source>
        <dbReference type="ARBA" id="ARBA00023204"/>
    </source>
</evidence>
<evidence type="ECO:0000256" key="8">
    <source>
        <dbReference type="ARBA" id="ARBA00022801"/>
    </source>
</evidence>
<dbReference type="Gene3D" id="1.10.150.20">
    <property type="entry name" value="5' to 3' exonuclease, C-terminal subdomain"/>
    <property type="match status" value="1"/>
</dbReference>
<comment type="function">
    <text evidence="13">Single-stranded DNA endonuclease involved in excision repair of DNA damaged with UV light, bulky adducts, or cross-linking agents. Essential for the incision step of excision-repair.</text>
</comment>
<feature type="compositionally biased region" description="Basic and acidic residues" evidence="15">
    <location>
        <begin position="119"/>
        <end position="142"/>
    </location>
</feature>
<keyword evidence="19" id="KW-1185">Reference proteome</keyword>
<dbReference type="Gene3D" id="3.40.50.1010">
    <property type="entry name" value="5'-nuclease"/>
    <property type="match status" value="2"/>
</dbReference>
<sequence length="1304" mass="146163">MGVNGLWTVVQPCARPTNLATLNRKRLAVDASIWIYQFLKAVRDKEGNALRNSHVVGFFRRICKLLWFGIKPIFVFDGGAPALKRATLQGRRRRREGRREDAVRTAGKLLAVQMQRIAQEEDEKRKERERQRDTSQEDRAVPGEELPDMSNIVYADEAFKPEEERRKDRKFFRQDQYHLPELGTSIEKMGKPEDPRIMSVEELEDYARQFHNGEDVNLYDFSKIDFDGDFFKSLPPADRYNILNAARLRSRLRMGLSKEQLGIMFPNRMDFSRFQVERVQERNRLTQRLMFEMNMGGDLTVTGGGRVAGDKNREYILVRNENADGGWALGVVSTEKDLGEAHKPIDVDKLHFQVEPKDEDDDADEDEDEDFEDVPIEGLNRLPKLRGHRVRFQDGLDQDAESLFGDENEASNDLFVAQDNEEEFAADEDEDVARAIEMSLRNQHGTGKEAEATRADGQLEDVQVPEWKQKAVDGPQPIASTAGSMVAHIINNRANASVPKRRQIVDSDSEEDLQAALRAARKRKSAVKPKPTEPIRPNVKNPFDGPLPFEKLNWRNSIFEKKPQPKPHPDQSLQDIFESEGGFQIEVPDAKLVRNAQAAGSEDIDHLEDENLEGGFDKETGADKAPQPLPPWMINDESDIREKVQKQRQIETVVNEEDQRLAEEEERLRLKRRNKVVEIGSSDDDDGFEIVDAPPNRPAPLGNQGANETSSAGSGFTITLPSLDKEISGDVLTADPVANPGDAVSQNSESENHNSVHQSRTGPSPSSEMEFENVELPQQSHTVGSHPRQEQERDEAEDIVLEDVEMSQEQSEVTEVSTWIGKAAENEEAAFKDVAPSTAPVAQEERAEDIAPVADPPIADDDGIFSDGDYEEFSDPEEEQLLAQMAEEAEEHARFASQLNNKPAYQNQEDYERELRALRTQQKKDRRDADEVTQIMVTECQALLRLFGIPYITAPMEAEAQCAELVHLGLVDGIVTDDSDIFLFGGTRVYKNMFNSNKFVECYLSDDLEKELSLSRDQLISIAQLLGSDYTEGLPGIGPVTAVEILSEFPGRDGLTEFKGWWSEVQQNANRPKEADAHSVFRKKFRKSQATKLFLPPSFPSPAVYDAYLHPDVDKNPEQFQWGAPDLEGLRRYLMATIGWSPERTDEVLVPVIRDVNRRDMEGTQSNITRYFEGSVGVGAKEAFAPRQRKAGSKRMAAAVDRLRANVSGADTATAGPDNSGDGRPVEGSQRAPRGSHAGKTRKRKARVAAVVESDGDDDNDDDNDGEGDGDEDFVDEDTQGATGRKTGTQKKGRGKAKGKKVKN</sequence>
<keyword evidence="9" id="KW-0460">Magnesium</keyword>
<dbReference type="EMBL" id="MAVT02001235">
    <property type="protein sequence ID" value="POS71552.1"/>
    <property type="molecule type" value="Genomic_DNA"/>
</dbReference>
<evidence type="ECO:0000256" key="15">
    <source>
        <dbReference type="SAM" id="MobiDB-lite"/>
    </source>
</evidence>
<feature type="region of interest" description="Disordered" evidence="15">
    <location>
        <begin position="596"/>
        <end position="639"/>
    </location>
</feature>
<keyword evidence="8" id="KW-0378">Hydrolase</keyword>
<dbReference type="PANTHER" id="PTHR16171:SF7">
    <property type="entry name" value="DNA REPAIR PROTEIN RAD2"/>
    <property type="match status" value="1"/>
</dbReference>
<dbReference type="FunCoup" id="A0A2P5HMR6">
    <property type="interactions" value="563"/>
</dbReference>
<evidence type="ECO:0000256" key="9">
    <source>
        <dbReference type="ARBA" id="ARBA00022842"/>
    </source>
</evidence>
<comment type="caution">
    <text evidence="18">The sequence shown here is derived from an EMBL/GenBank/DDBJ whole genome shotgun (WGS) entry which is preliminary data.</text>
</comment>
<dbReference type="SUPFAM" id="SSF88723">
    <property type="entry name" value="PIN domain-like"/>
    <property type="match status" value="1"/>
</dbReference>
<dbReference type="GO" id="GO:0048256">
    <property type="term" value="F:flap endonuclease activity"/>
    <property type="evidence" value="ECO:0007669"/>
    <property type="project" value="UniProtKB-ARBA"/>
</dbReference>
<dbReference type="InterPro" id="IPR019974">
    <property type="entry name" value="XPG_CS"/>
</dbReference>
<evidence type="ECO:0000256" key="14">
    <source>
        <dbReference type="SAM" id="Coils"/>
    </source>
</evidence>
<proteinExistence type="inferred from homology"/>
<dbReference type="CDD" id="cd09904">
    <property type="entry name" value="H3TH_XPG"/>
    <property type="match status" value="1"/>
</dbReference>
<dbReference type="PROSITE" id="PS00841">
    <property type="entry name" value="XPG_1"/>
    <property type="match status" value="1"/>
</dbReference>
<comment type="subcellular location">
    <subcellularLocation>
        <location evidence="2">Nucleus</location>
    </subcellularLocation>
</comment>
<dbReference type="SMART" id="SM00279">
    <property type="entry name" value="HhH2"/>
    <property type="match status" value="1"/>
</dbReference>
<feature type="compositionally biased region" description="Acidic residues" evidence="15">
    <location>
        <begin position="357"/>
        <end position="372"/>
    </location>
</feature>
<feature type="compositionally biased region" description="Polar residues" evidence="15">
    <location>
        <begin position="704"/>
        <end position="720"/>
    </location>
</feature>
<dbReference type="InterPro" id="IPR036279">
    <property type="entry name" value="5-3_exonuclease_C_sf"/>
</dbReference>
<gene>
    <name evidence="18" type="ORF">DHEL01_v210054</name>
</gene>
<evidence type="ECO:0000313" key="19">
    <source>
        <dbReference type="Proteomes" id="UP000094444"/>
    </source>
</evidence>
<keyword evidence="10" id="KW-0234">DNA repair</keyword>
<feature type="compositionally biased region" description="Acidic residues" evidence="15">
    <location>
        <begin position="1254"/>
        <end position="1279"/>
    </location>
</feature>
<keyword evidence="5" id="KW-0479">Metal-binding</keyword>
<feature type="region of interest" description="Disordered" evidence="15">
    <location>
        <begin position="119"/>
        <end position="146"/>
    </location>
</feature>
<dbReference type="PANTHER" id="PTHR16171">
    <property type="entry name" value="DNA REPAIR PROTEIN COMPLEMENTING XP-G CELLS-RELATED"/>
    <property type="match status" value="1"/>
</dbReference>
<dbReference type="SMART" id="SM00484">
    <property type="entry name" value="XPGI"/>
    <property type="match status" value="1"/>
</dbReference>
<keyword evidence="6" id="KW-0255">Endonuclease</keyword>
<dbReference type="SUPFAM" id="SSF47807">
    <property type="entry name" value="5' to 3' exonuclease, C-terminal subdomain"/>
    <property type="match status" value="1"/>
</dbReference>
<dbReference type="STRING" id="158607.A0A2P5HMR6"/>
<feature type="compositionally biased region" description="Basic and acidic residues" evidence="15">
    <location>
        <begin position="347"/>
        <end position="356"/>
    </location>
</feature>
<evidence type="ECO:0000256" key="2">
    <source>
        <dbReference type="ARBA" id="ARBA00004123"/>
    </source>
</evidence>
<dbReference type="GO" id="GO:0006289">
    <property type="term" value="P:nucleotide-excision repair"/>
    <property type="evidence" value="ECO:0007669"/>
    <property type="project" value="InterPro"/>
</dbReference>
<evidence type="ECO:0000313" key="18">
    <source>
        <dbReference type="EMBL" id="POS71552.1"/>
    </source>
</evidence>
<feature type="region of interest" description="Disordered" evidence="15">
    <location>
        <begin position="347"/>
        <end position="372"/>
    </location>
</feature>
<reference evidence="18" key="1">
    <citation type="submission" date="2017-09" db="EMBL/GenBank/DDBJ databases">
        <title>Polyketide synthases of a Diaporthe helianthi virulent isolate.</title>
        <authorList>
            <person name="Baroncelli R."/>
        </authorList>
    </citation>
    <scope>NUCLEOTIDE SEQUENCE [LARGE SCALE GENOMIC DNA]</scope>
    <source>
        <strain evidence="18">7/96</strain>
    </source>
</reference>
<feature type="domain" description="XPG N-terminal" evidence="17">
    <location>
        <begin position="1"/>
        <end position="98"/>
    </location>
</feature>
<dbReference type="PROSITE" id="PS00842">
    <property type="entry name" value="XPG_2"/>
    <property type="match status" value="1"/>
</dbReference>
<feature type="compositionally biased region" description="Basic residues" evidence="15">
    <location>
        <begin position="1288"/>
        <end position="1304"/>
    </location>
</feature>
<dbReference type="InterPro" id="IPR008918">
    <property type="entry name" value="HhH2"/>
</dbReference>
<dbReference type="Proteomes" id="UP000094444">
    <property type="component" value="Unassembled WGS sequence"/>
</dbReference>
<dbReference type="PRINTS" id="PR00066">
    <property type="entry name" value="XRODRMPGMNTG"/>
</dbReference>
<dbReference type="FunFam" id="3.40.50.1010:FF:000025">
    <property type="entry name" value="DNA repair protein RAD2"/>
    <property type="match status" value="1"/>
</dbReference>
<feature type="region of interest" description="Disordered" evidence="15">
    <location>
        <begin position="518"/>
        <end position="546"/>
    </location>
</feature>
<evidence type="ECO:0000256" key="12">
    <source>
        <dbReference type="ARBA" id="ARBA00038112"/>
    </source>
</evidence>
<evidence type="ECO:0000256" key="6">
    <source>
        <dbReference type="ARBA" id="ARBA00022759"/>
    </source>
</evidence>
<dbReference type="PRINTS" id="PR00853">
    <property type="entry name" value="XPGRADSUPER"/>
</dbReference>
<comment type="cofactor">
    <cofactor evidence="1">
        <name>Mg(2+)</name>
        <dbReference type="ChEBI" id="CHEBI:18420"/>
    </cofactor>
</comment>
<keyword evidence="4" id="KW-0540">Nuclease</keyword>
<organism evidence="18 19">
    <name type="scientific">Diaporthe helianthi</name>
    <dbReference type="NCBI Taxonomy" id="158607"/>
    <lineage>
        <taxon>Eukaryota</taxon>
        <taxon>Fungi</taxon>
        <taxon>Dikarya</taxon>
        <taxon>Ascomycota</taxon>
        <taxon>Pezizomycotina</taxon>
        <taxon>Sordariomycetes</taxon>
        <taxon>Sordariomycetidae</taxon>
        <taxon>Diaporthales</taxon>
        <taxon>Diaporthaceae</taxon>
        <taxon>Diaporthe</taxon>
    </lineage>
</organism>
<feature type="region of interest" description="Disordered" evidence="15">
    <location>
        <begin position="677"/>
        <end position="795"/>
    </location>
</feature>
<dbReference type="GO" id="GO:0005634">
    <property type="term" value="C:nucleus"/>
    <property type="evidence" value="ECO:0007669"/>
    <property type="project" value="UniProtKB-SubCell"/>
</dbReference>
<keyword evidence="14" id="KW-0175">Coiled coil</keyword>
<feature type="compositionally biased region" description="Basic and acidic residues" evidence="15">
    <location>
        <begin position="560"/>
        <end position="569"/>
    </location>
</feature>
<keyword evidence="11" id="KW-0539">Nucleus</keyword>
<evidence type="ECO:0000256" key="11">
    <source>
        <dbReference type="ARBA" id="ARBA00023242"/>
    </source>
</evidence>
<dbReference type="FunFam" id="3.40.50.1010:FF:000061">
    <property type="entry name" value="Single-stranded DNA endonuclease (Eurofung)"/>
    <property type="match status" value="1"/>
</dbReference>
<comment type="similarity">
    <text evidence="12">Belongs to the XPG/RAD2 endonuclease family. GEN subfamily.</text>
</comment>